<feature type="chain" id="PRO_5014787110" evidence="1">
    <location>
        <begin position="22"/>
        <end position="772"/>
    </location>
</feature>
<keyword evidence="3" id="KW-1185">Reference proteome</keyword>
<feature type="signal peptide" evidence="1">
    <location>
        <begin position="1"/>
        <end position="21"/>
    </location>
</feature>
<evidence type="ECO:0000313" key="2">
    <source>
        <dbReference type="EMBL" id="PKD18436.1"/>
    </source>
</evidence>
<gene>
    <name evidence="2" type="ORF">APR41_04605</name>
</gene>
<dbReference type="AlphaFoldDB" id="A0A2N0TUP9"/>
<name>A0A2N0TUP9_9FLAO</name>
<dbReference type="Proteomes" id="UP000232673">
    <property type="component" value="Unassembled WGS sequence"/>
</dbReference>
<dbReference type="RefSeq" id="WP_101023086.1">
    <property type="nucleotide sequence ID" value="NZ_LKTS01000023.1"/>
</dbReference>
<reference evidence="2 3" key="1">
    <citation type="submission" date="2015-10" db="EMBL/GenBank/DDBJ databases">
        <title>Draft genome sequence of Salegentibacter salinarum KCTC 12975.</title>
        <authorList>
            <person name="Lin W."/>
            <person name="Zheng Q."/>
        </authorList>
    </citation>
    <scope>NUCLEOTIDE SEQUENCE [LARGE SCALE GENOMIC DNA]</scope>
    <source>
        <strain evidence="2 3">KCTC 12975</strain>
    </source>
</reference>
<sequence>MKSLFITCVFYVLAQPFFSLSGIFNAENDRSGLLTYSTNNDLYIERISNSVGRETSSLCPTTDSPYQEICEATEGDFPKIKHLDANDNGDGVAWYPDNVSTEALDEETYLEDEKIYYLGAESGGCVGSRIEVTVSLALAPNAGRTTSINIASDSEPVDLRDLINTTYLRPEPDDGGFMVPALNSGSTIFDPSIDANFTGGKQFRHWVYSTNNICDDDSTIVYITIDPAPNTSHLLYYLGTDEEESKNFLEQSPPSTSEEGIRTNIWIDQPLVKNSIYKIIVNDQAKYYYVNNLYAEPDTAPAMTLTQANEITLIESSEGSNCTELITNNEENIGIGGLPNQNYGLTVEGGIYTDQVKVMDVDTWPDYVFSEGYGLLELDEVASYIKEEGHLPGLPSAEEVLSDGISLTQMDKANLKKLEELSLYLLDQHDRMERLRAPKTQKAPVLAYRTDKERPYNFVLDQSGIEEGQGQLKRMSTDSLSTGTMYCDGDNVGIGIGQTSGYRLAVAGGILSEGVKVSDVSNWPDYVFSDAYALLSLEDLRAYIETNSHLPGIPDATTIAREGYSLSKMDKLFMEKVEELTLYVIHQEAELQSLSGELGIVLPVREEEFVSDKTVYQSPEEEIETHLNTPTQKEGGTFPDMASPRSLEASPAALCDVISCDGEGVGIGTEPVAGYRLAVSGGILTEDIQVASVANWPDYVFEADYKLRDLLSLSAYIEREGHLPGVPKAEILGQEGYRLEVMDGLLLEKIEELTLYLIQQERQLTFLESRKQ</sequence>
<accession>A0A2N0TUP9</accession>
<evidence type="ECO:0000256" key="1">
    <source>
        <dbReference type="SAM" id="SignalP"/>
    </source>
</evidence>
<dbReference type="STRING" id="447422.SAMN05660903_00943"/>
<comment type="caution">
    <text evidence="2">The sequence shown here is derived from an EMBL/GenBank/DDBJ whole genome shotgun (WGS) entry which is preliminary data.</text>
</comment>
<protein>
    <submittedName>
        <fullName evidence="2">Uncharacterized protein</fullName>
    </submittedName>
</protein>
<organism evidence="2 3">
    <name type="scientific">Salegentibacter salinarum</name>
    <dbReference type="NCBI Taxonomy" id="447422"/>
    <lineage>
        <taxon>Bacteria</taxon>
        <taxon>Pseudomonadati</taxon>
        <taxon>Bacteroidota</taxon>
        <taxon>Flavobacteriia</taxon>
        <taxon>Flavobacteriales</taxon>
        <taxon>Flavobacteriaceae</taxon>
        <taxon>Salegentibacter</taxon>
    </lineage>
</organism>
<proteinExistence type="predicted"/>
<dbReference type="EMBL" id="LKTS01000023">
    <property type="protein sequence ID" value="PKD18436.1"/>
    <property type="molecule type" value="Genomic_DNA"/>
</dbReference>
<evidence type="ECO:0000313" key="3">
    <source>
        <dbReference type="Proteomes" id="UP000232673"/>
    </source>
</evidence>
<keyword evidence="1" id="KW-0732">Signal</keyword>